<evidence type="ECO:0000259" key="1">
    <source>
        <dbReference type="Pfam" id="PF09949"/>
    </source>
</evidence>
<gene>
    <name evidence="2" type="ORF">ABA31_25770</name>
</gene>
<organism evidence="2 3">
    <name type="scientific">Agrococcus baldri</name>
    <dbReference type="NCBI Taxonomy" id="153730"/>
    <lineage>
        <taxon>Bacteria</taxon>
        <taxon>Bacillati</taxon>
        <taxon>Actinomycetota</taxon>
        <taxon>Actinomycetes</taxon>
        <taxon>Micrococcales</taxon>
        <taxon>Microbacteriaceae</taxon>
        <taxon>Agrococcus</taxon>
    </lineage>
</organism>
<dbReference type="PANTHER" id="PTHR40861:SF1">
    <property type="entry name" value="PHOSPHATIDATE PHOSPHATASE APP1 CATALYTIC DOMAIN-CONTAINING PROTEIN"/>
    <property type="match status" value="1"/>
</dbReference>
<comment type="caution">
    <text evidence="2">The sequence shown here is derived from an EMBL/GenBank/DDBJ whole genome shotgun (WGS) entry which is preliminary data.</text>
</comment>
<dbReference type="RefSeq" id="WP_146796382.1">
    <property type="nucleotide sequence ID" value="NZ_BJUU01000022.1"/>
</dbReference>
<reference evidence="2 3" key="1">
    <citation type="submission" date="2019-07" db="EMBL/GenBank/DDBJ databases">
        <title>Whole genome shotgun sequence of Agrococcus baldri NBRC 103055.</title>
        <authorList>
            <person name="Hosoyama A."/>
            <person name="Uohara A."/>
            <person name="Ohji S."/>
            <person name="Ichikawa N."/>
        </authorList>
    </citation>
    <scope>NUCLEOTIDE SEQUENCE [LARGE SCALE GENOMIC DNA]</scope>
    <source>
        <strain evidence="2 3">NBRC 103055</strain>
    </source>
</reference>
<dbReference type="PANTHER" id="PTHR40861">
    <property type="entry name" value="DUF2183 DOMAIN-CONTAINING PROTEIN"/>
    <property type="match status" value="1"/>
</dbReference>
<proteinExistence type="predicted"/>
<dbReference type="AlphaFoldDB" id="A0AA87USR0"/>
<keyword evidence="3" id="KW-1185">Reference proteome</keyword>
<accession>A0AA87USR0</accession>
<evidence type="ECO:0000313" key="2">
    <source>
        <dbReference type="EMBL" id="GEK81226.1"/>
    </source>
</evidence>
<dbReference type="InterPro" id="IPR019236">
    <property type="entry name" value="APP1_cat"/>
</dbReference>
<dbReference type="EMBL" id="BJUU01000022">
    <property type="protein sequence ID" value="GEK81226.1"/>
    <property type="molecule type" value="Genomic_DNA"/>
</dbReference>
<feature type="domain" description="Phosphatidate phosphatase APP1 catalytic" evidence="1">
    <location>
        <begin position="150"/>
        <end position="294"/>
    </location>
</feature>
<dbReference type="GO" id="GO:0008195">
    <property type="term" value="F:phosphatidate phosphatase activity"/>
    <property type="evidence" value="ECO:0007669"/>
    <property type="project" value="InterPro"/>
</dbReference>
<sequence length="351" mass="38553">MKPTEALQRLTATPQGQLEDVLERVDVERTVAAIAGGTITGLFRRDERHALVQLLCIDRAAELSPAMRARVIHALRRLSPSPVLSTGIRSMLLSLTGEPFRDMKYLLNATADRHDLEHVVYERLSPADRAAVLEHIAAEAAAAPSHDLRILCDIDDTVKAMLHERRYPRGTVYPGVVELLTALDKGRAAEPSRPGDLTFVTARPGGPKGLIEQYTRDALSGLGLPPHAVLGGSVLNLFTKASITARKLQNFERERSLFPECRFLFLGDSGQADAQVGAEMLRRGPDFVVTVLIHEVVPVTGAKRERLERAGIRFHSSYDQAARHVFELGLIDRPGRDAVVRAVDEVSGMMT</sequence>
<dbReference type="Proteomes" id="UP000321749">
    <property type="component" value="Unassembled WGS sequence"/>
</dbReference>
<dbReference type="Pfam" id="PF09949">
    <property type="entry name" value="APP1_cat"/>
    <property type="match status" value="1"/>
</dbReference>
<name>A0AA87USR0_9MICO</name>
<protein>
    <recommendedName>
        <fullName evidence="1">Phosphatidate phosphatase APP1 catalytic domain-containing protein</fullName>
    </recommendedName>
</protein>
<evidence type="ECO:0000313" key="3">
    <source>
        <dbReference type="Proteomes" id="UP000321749"/>
    </source>
</evidence>